<reference evidence="2" key="2">
    <citation type="submission" date="2021-01" db="EMBL/GenBank/DDBJ databases">
        <authorList>
            <person name="Kang M."/>
        </authorList>
    </citation>
    <scope>NUCLEOTIDE SEQUENCE</scope>
    <source>
        <strain evidence="2">KACC 17527</strain>
    </source>
</reference>
<evidence type="ECO:0000259" key="1">
    <source>
        <dbReference type="Pfam" id="PF12697"/>
    </source>
</evidence>
<dbReference type="PANTHER" id="PTHR43689:SF8">
    <property type="entry name" value="ALPHA_BETA-HYDROLASES SUPERFAMILY PROTEIN"/>
    <property type="match status" value="1"/>
</dbReference>
<dbReference type="Pfam" id="PF12697">
    <property type="entry name" value="Abhydrolase_6"/>
    <property type="match status" value="1"/>
</dbReference>
<evidence type="ECO:0000313" key="3">
    <source>
        <dbReference type="Proteomes" id="UP000630528"/>
    </source>
</evidence>
<gene>
    <name evidence="2" type="ORF">JJB11_16235</name>
</gene>
<organism evidence="2 3">
    <name type="scientific">Ramlibacter ginsenosidimutans</name>
    <dbReference type="NCBI Taxonomy" id="502333"/>
    <lineage>
        <taxon>Bacteria</taxon>
        <taxon>Pseudomonadati</taxon>
        <taxon>Pseudomonadota</taxon>
        <taxon>Betaproteobacteria</taxon>
        <taxon>Burkholderiales</taxon>
        <taxon>Comamonadaceae</taxon>
        <taxon>Ramlibacter</taxon>
    </lineage>
</organism>
<dbReference type="PRINTS" id="PR00111">
    <property type="entry name" value="ABHYDROLASE"/>
</dbReference>
<dbReference type="Proteomes" id="UP000630528">
    <property type="component" value="Unassembled WGS sequence"/>
</dbReference>
<dbReference type="PANTHER" id="PTHR43689">
    <property type="entry name" value="HYDROLASE"/>
    <property type="match status" value="1"/>
</dbReference>
<dbReference type="AlphaFoldDB" id="A0A934TU71"/>
<dbReference type="Gene3D" id="3.40.50.1820">
    <property type="entry name" value="alpha/beta hydrolase"/>
    <property type="match status" value="1"/>
</dbReference>
<keyword evidence="2" id="KW-0378">Hydrolase</keyword>
<sequence length="267" mass="28817">MRPAVLVAAMEVALKSSVQAFGVAESTSTSLVMLPGLFAGDWIWSAAATLLAEAGQHCLVLRDAYAERKAHIDDPFGALVDDLLETLDQHALSSVFLAGNSVGGVVALEAARRHPERIAGLLLSGVPGLGGPARLGIRPKLRYTREDALEVARRLCVNHDLVTDEVVTRCLAPFQQTRTIVNIARYVLALETYDSEHAVRRLACPTLFVWGGQDQVTPVERLRALPAVWNSLCTIDGCGHSPMFECPALYGDAVLRFVDVHSPAQTV</sequence>
<dbReference type="GO" id="GO:0016787">
    <property type="term" value="F:hydrolase activity"/>
    <property type="evidence" value="ECO:0007669"/>
    <property type="project" value="UniProtKB-KW"/>
</dbReference>
<feature type="domain" description="AB hydrolase-1" evidence="1">
    <location>
        <begin position="31"/>
        <end position="250"/>
    </location>
</feature>
<dbReference type="RefSeq" id="WP_201173538.1">
    <property type="nucleotide sequence ID" value="NZ_JBHUDQ010000006.1"/>
</dbReference>
<accession>A0A934TU71</accession>
<dbReference type="SUPFAM" id="SSF53474">
    <property type="entry name" value="alpha/beta-Hydrolases"/>
    <property type="match status" value="1"/>
</dbReference>
<dbReference type="InterPro" id="IPR029058">
    <property type="entry name" value="AB_hydrolase_fold"/>
</dbReference>
<comment type="caution">
    <text evidence="2">The sequence shown here is derived from an EMBL/GenBank/DDBJ whole genome shotgun (WGS) entry which is preliminary data.</text>
</comment>
<evidence type="ECO:0000313" key="2">
    <source>
        <dbReference type="EMBL" id="MBK6007649.1"/>
    </source>
</evidence>
<dbReference type="InterPro" id="IPR000073">
    <property type="entry name" value="AB_hydrolase_1"/>
</dbReference>
<proteinExistence type="predicted"/>
<reference evidence="2" key="1">
    <citation type="journal article" date="2012" name="J. Microbiol. Biotechnol.">
        <title>Ramlibacter ginsenosidimutans sp. nov., with ginsenoside-converting activity.</title>
        <authorList>
            <person name="Wang L."/>
            <person name="An D.S."/>
            <person name="Kim S.G."/>
            <person name="Jin F.X."/>
            <person name="Kim S.C."/>
            <person name="Lee S.T."/>
            <person name="Im W.T."/>
        </authorList>
    </citation>
    <scope>NUCLEOTIDE SEQUENCE</scope>
    <source>
        <strain evidence="2">KACC 17527</strain>
    </source>
</reference>
<protein>
    <submittedName>
        <fullName evidence="2">Alpha/beta hydrolase</fullName>
    </submittedName>
</protein>
<name>A0A934TU71_9BURK</name>
<dbReference type="EMBL" id="JAEPWM010000006">
    <property type="protein sequence ID" value="MBK6007649.1"/>
    <property type="molecule type" value="Genomic_DNA"/>
</dbReference>
<keyword evidence="3" id="KW-1185">Reference proteome</keyword>